<gene>
    <name evidence="2" type="ORF">O163_10390</name>
</gene>
<dbReference type="EMBL" id="AXDC01000030">
    <property type="protein sequence ID" value="ERM91466.1"/>
    <property type="molecule type" value="Genomic_DNA"/>
</dbReference>
<name>U5CR97_CALSX</name>
<protein>
    <submittedName>
        <fullName evidence="2">Uncharacterized protein</fullName>
    </submittedName>
</protein>
<dbReference type="PATRIC" id="fig|1388761.3.peg.2091"/>
<evidence type="ECO:0000313" key="3">
    <source>
        <dbReference type="Proteomes" id="UP000016856"/>
    </source>
</evidence>
<feature type="region of interest" description="Disordered" evidence="1">
    <location>
        <begin position="1"/>
        <end position="48"/>
    </location>
</feature>
<feature type="compositionally biased region" description="Polar residues" evidence="1">
    <location>
        <begin position="17"/>
        <end position="31"/>
    </location>
</feature>
<dbReference type="Proteomes" id="UP000016856">
    <property type="component" value="Unassembled WGS sequence"/>
</dbReference>
<organism evidence="2 3">
    <name type="scientific">Caldanaerobacter subterraneus subsp. yonseiensis KB-1</name>
    <dbReference type="NCBI Taxonomy" id="1388761"/>
    <lineage>
        <taxon>Bacteria</taxon>
        <taxon>Bacillati</taxon>
        <taxon>Bacillota</taxon>
        <taxon>Clostridia</taxon>
        <taxon>Thermoanaerobacterales</taxon>
        <taxon>Thermoanaerobacteraceae</taxon>
        <taxon>Caldanaerobacter</taxon>
    </lineage>
</organism>
<comment type="caution">
    <text evidence="2">The sequence shown here is derived from an EMBL/GenBank/DDBJ whole genome shotgun (WGS) entry which is preliminary data.</text>
</comment>
<evidence type="ECO:0000256" key="1">
    <source>
        <dbReference type="SAM" id="MobiDB-lite"/>
    </source>
</evidence>
<sequence>MEKTIEGFGRGRKAQNEKSFISTAERTQTGKLSGASGSDRKLSPKEKV</sequence>
<dbReference type="AlphaFoldDB" id="U5CR97"/>
<feature type="compositionally biased region" description="Basic and acidic residues" evidence="1">
    <location>
        <begin position="38"/>
        <end position="48"/>
    </location>
</feature>
<reference evidence="2 3" key="1">
    <citation type="journal article" date="2013" name="Genome Announc.">
        <title>Draft Genome Sequence of an Anaerobic and Extremophilic Bacterium, Caldanaerobacter yonseiensis, Isolated from a Geothermal Hot Stream.</title>
        <authorList>
            <person name="Lee S.J."/>
            <person name="Lee Y.J."/>
            <person name="Park G.S."/>
            <person name="Kim B.C."/>
            <person name="Lee S.J."/>
            <person name="Shin J.H."/>
            <person name="Lee D.W."/>
        </authorList>
    </citation>
    <scope>NUCLEOTIDE SEQUENCE [LARGE SCALE GENOMIC DNA]</scope>
    <source>
        <strain evidence="2 3">KB-1</strain>
    </source>
</reference>
<dbReference type="RefSeq" id="WP_022588409.1">
    <property type="nucleotide sequence ID" value="NZ_AXDC01000030.1"/>
</dbReference>
<accession>U5CR97</accession>
<evidence type="ECO:0000313" key="2">
    <source>
        <dbReference type="EMBL" id="ERM91466.1"/>
    </source>
</evidence>
<proteinExistence type="predicted"/>